<gene>
    <name evidence="2" type="ORF">EVAR_45578_1</name>
</gene>
<keyword evidence="3" id="KW-1185">Reference proteome</keyword>
<protein>
    <submittedName>
        <fullName evidence="2">Uncharacterized protein</fullName>
    </submittedName>
</protein>
<dbReference type="AlphaFoldDB" id="A0A4C1YVN2"/>
<dbReference type="EMBL" id="BGZK01001380">
    <property type="protein sequence ID" value="GBP78689.1"/>
    <property type="molecule type" value="Genomic_DNA"/>
</dbReference>
<name>A0A4C1YVN2_EUMVA</name>
<organism evidence="2 3">
    <name type="scientific">Eumeta variegata</name>
    <name type="common">Bagworm moth</name>
    <name type="synonym">Eumeta japonica</name>
    <dbReference type="NCBI Taxonomy" id="151549"/>
    <lineage>
        <taxon>Eukaryota</taxon>
        <taxon>Metazoa</taxon>
        <taxon>Ecdysozoa</taxon>
        <taxon>Arthropoda</taxon>
        <taxon>Hexapoda</taxon>
        <taxon>Insecta</taxon>
        <taxon>Pterygota</taxon>
        <taxon>Neoptera</taxon>
        <taxon>Endopterygota</taxon>
        <taxon>Lepidoptera</taxon>
        <taxon>Glossata</taxon>
        <taxon>Ditrysia</taxon>
        <taxon>Tineoidea</taxon>
        <taxon>Psychidae</taxon>
        <taxon>Oiketicinae</taxon>
        <taxon>Eumeta</taxon>
    </lineage>
</organism>
<dbReference type="Proteomes" id="UP000299102">
    <property type="component" value="Unassembled WGS sequence"/>
</dbReference>
<accession>A0A4C1YVN2</accession>
<feature type="compositionally biased region" description="Basic and acidic residues" evidence="1">
    <location>
        <begin position="10"/>
        <end position="23"/>
    </location>
</feature>
<reference evidence="2 3" key="1">
    <citation type="journal article" date="2019" name="Commun. Biol.">
        <title>The bagworm genome reveals a unique fibroin gene that provides high tensile strength.</title>
        <authorList>
            <person name="Kono N."/>
            <person name="Nakamura H."/>
            <person name="Ohtoshi R."/>
            <person name="Tomita M."/>
            <person name="Numata K."/>
            <person name="Arakawa K."/>
        </authorList>
    </citation>
    <scope>NUCLEOTIDE SEQUENCE [LARGE SCALE GENOMIC DNA]</scope>
</reference>
<comment type="caution">
    <text evidence="2">The sequence shown here is derived from an EMBL/GenBank/DDBJ whole genome shotgun (WGS) entry which is preliminary data.</text>
</comment>
<proteinExistence type="predicted"/>
<evidence type="ECO:0000256" key="1">
    <source>
        <dbReference type="SAM" id="MobiDB-lite"/>
    </source>
</evidence>
<sequence>MRVLAAAGHARQDGRDRMDHTEDPVAAAQRRGGARIRQAEVGNAGRGARRRAGALVRHPLRNDLCQNSYHVNGRSGPDAYEPTVRIACAVNRNETRRDQQHNPHRLVPTAADAAPVSARRSATNAFGQRLADRPVFVYIHVKKKTDRGAAAGGRCELVAAPLTVSFPCIMIVKFSKENPRRILLFCLIQKKNQIAPPSSYKTSRMLE</sequence>
<evidence type="ECO:0000313" key="3">
    <source>
        <dbReference type="Proteomes" id="UP000299102"/>
    </source>
</evidence>
<evidence type="ECO:0000313" key="2">
    <source>
        <dbReference type="EMBL" id="GBP78689.1"/>
    </source>
</evidence>
<feature type="region of interest" description="Disordered" evidence="1">
    <location>
        <begin position="1"/>
        <end position="33"/>
    </location>
</feature>